<reference evidence="12 13" key="1">
    <citation type="submission" date="2024-04" db="EMBL/GenBank/DDBJ databases">
        <title>Genome assembly C_amara_ONT_v2.</title>
        <authorList>
            <person name="Yant L."/>
            <person name="Moore C."/>
            <person name="Slenker M."/>
        </authorList>
    </citation>
    <scope>NUCLEOTIDE SEQUENCE [LARGE SCALE GENOMIC DNA]</scope>
    <source>
        <tissue evidence="12">Leaf</tissue>
    </source>
</reference>
<evidence type="ECO:0000256" key="9">
    <source>
        <dbReference type="RuleBase" id="RU003796"/>
    </source>
</evidence>
<comment type="similarity">
    <text evidence="2 9">Belongs to the E2F/DP family.</text>
</comment>
<dbReference type="Proteomes" id="UP001558713">
    <property type="component" value="Unassembled WGS sequence"/>
</dbReference>
<keyword evidence="6 9" id="KW-0804">Transcription</keyword>
<dbReference type="InterPro" id="IPR015633">
    <property type="entry name" value="E2F"/>
</dbReference>
<comment type="subcellular location">
    <subcellularLocation>
        <location evidence="1 9">Nucleus</location>
    </subcellularLocation>
</comment>
<dbReference type="GO" id="GO:0003677">
    <property type="term" value="F:DNA binding"/>
    <property type="evidence" value="ECO:0007669"/>
    <property type="project" value="UniProtKB-KW"/>
</dbReference>
<evidence type="ECO:0000256" key="3">
    <source>
        <dbReference type="ARBA" id="ARBA00022491"/>
    </source>
</evidence>
<dbReference type="SMART" id="SM01372">
    <property type="entry name" value="E2F_TDP"/>
    <property type="match status" value="2"/>
</dbReference>
<evidence type="ECO:0000256" key="8">
    <source>
        <dbReference type="ARBA" id="ARBA00023306"/>
    </source>
</evidence>
<dbReference type="FunFam" id="1.10.10.10:FF:000073">
    <property type="entry name" value="E2F transcription factor 8"/>
    <property type="match status" value="1"/>
</dbReference>
<keyword evidence="3" id="KW-0678">Repressor</keyword>
<dbReference type="EMBL" id="JBANAX010000510">
    <property type="protein sequence ID" value="KAL1205952.1"/>
    <property type="molecule type" value="Genomic_DNA"/>
</dbReference>
<accession>A0ABD1AGP3</accession>
<protein>
    <submittedName>
        <fullName evidence="12">E2F transcription factor-like E2FD</fullName>
    </submittedName>
</protein>
<feature type="domain" description="E2F/DP family winged-helix DNA-binding" evidence="11">
    <location>
        <begin position="138"/>
        <end position="218"/>
    </location>
</feature>
<dbReference type="Pfam" id="PF02319">
    <property type="entry name" value="WHD_E2F_TDP"/>
    <property type="match status" value="2"/>
</dbReference>
<keyword evidence="7 9" id="KW-0539">Nucleus</keyword>
<proteinExistence type="inferred from homology"/>
<sequence>MEAQPLRSYRRKDKSLGLLVSNFLSLYNRDSVDLISLDDAAAKLGVERRRIYDVVNILETIGLVARRGKSQYSWMGFGAVPRVLDQLKEQGMIEKIGIIPCVTNTEMVLYEQEREESFKLTLHDQENSSTYLKLDNNKKEKILWLLSQNFLKLFLCSYDDLIALDSVTKALLGETQDPINRKTKIRRLYDIANVFSSLRLIEKTHMPDSKKAAYRWLGFESMSENSLIAASSPTLGDGNESENRLIVSGSSSLGDGFRLTAAGSSSLGDGNESENKLIAAGSSSLGDGNESENRLIVAASASLGDGKESKMRLFETELSKLEAKRSKRYRFEDPEFWAKKKKSKVKEEQNSDSNVAGKSSASGSATPTADNNNSGRRLGRLAEIEALTSTYRPQYINPVIYGLFGHFKDTMNAWMEEARPK</sequence>
<dbReference type="PANTHER" id="PTHR12081:SF104">
    <property type="entry name" value="E2F TRANSCRIPTION FACTOR-LIKE E2FD"/>
    <property type="match status" value="1"/>
</dbReference>
<keyword evidence="8" id="KW-0131">Cell cycle</keyword>
<dbReference type="SUPFAM" id="SSF46785">
    <property type="entry name" value="Winged helix' DNA-binding domain"/>
    <property type="match status" value="2"/>
</dbReference>
<evidence type="ECO:0000259" key="11">
    <source>
        <dbReference type="SMART" id="SM01372"/>
    </source>
</evidence>
<dbReference type="InterPro" id="IPR036390">
    <property type="entry name" value="WH_DNA-bd_sf"/>
</dbReference>
<keyword evidence="13" id="KW-1185">Reference proteome</keyword>
<feature type="domain" description="E2F/DP family winged-helix DNA-binding" evidence="11">
    <location>
        <begin position="11"/>
        <end position="76"/>
    </location>
</feature>
<comment type="caution">
    <text evidence="12">The sequence shown here is derived from an EMBL/GenBank/DDBJ whole genome shotgun (WGS) entry which is preliminary data.</text>
</comment>
<name>A0ABD1AGP3_CARAN</name>
<evidence type="ECO:0000256" key="6">
    <source>
        <dbReference type="ARBA" id="ARBA00023163"/>
    </source>
</evidence>
<dbReference type="GO" id="GO:0005634">
    <property type="term" value="C:nucleus"/>
    <property type="evidence" value="ECO:0007669"/>
    <property type="project" value="UniProtKB-SubCell"/>
</dbReference>
<organism evidence="12 13">
    <name type="scientific">Cardamine amara subsp. amara</name>
    <dbReference type="NCBI Taxonomy" id="228776"/>
    <lineage>
        <taxon>Eukaryota</taxon>
        <taxon>Viridiplantae</taxon>
        <taxon>Streptophyta</taxon>
        <taxon>Embryophyta</taxon>
        <taxon>Tracheophyta</taxon>
        <taxon>Spermatophyta</taxon>
        <taxon>Magnoliopsida</taxon>
        <taxon>eudicotyledons</taxon>
        <taxon>Gunneridae</taxon>
        <taxon>Pentapetalae</taxon>
        <taxon>rosids</taxon>
        <taxon>malvids</taxon>
        <taxon>Brassicales</taxon>
        <taxon>Brassicaceae</taxon>
        <taxon>Cardamineae</taxon>
        <taxon>Cardamine</taxon>
    </lineage>
</organism>
<dbReference type="FunFam" id="1.10.10.10:FF:000295">
    <property type="entry name" value="E2F transcription factor-like E2FE"/>
    <property type="match status" value="1"/>
</dbReference>
<dbReference type="Gene3D" id="1.10.10.10">
    <property type="entry name" value="Winged helix-like DNA-binding domain superfamily/Winged helix DNA-binding domain"/>
    <property type="match status" value="2"/>
</dbReference>
<dbReference type="InterPro" id="IPR003316">
    <property type="entry name" value="E2F_WHTH_DNA-bd_dom"/>
</dbReference>
<gene>
    <name evidence="12" type="ORF">V5N11_018030</name>
</gene>
<feature type="region of interest" description="Disordered" evidence="10">
    <location>
        <begin position="340"/>
        <end position="377"/>
    </location>
</feature>
<evidence type="ECO:0000256" key="1">
    <source>
        <dbReference type="ARBA" id="ARBA00004123"/>
    </source>
</evidence>
<dbReference type="PANTHER" id="PTHR12081">
    <property type="entry name" value="TRANSCRIPTION FACTOR E2F"/>
    <property type="match status" value="1"/>
</dbReference>
<evidence type="ECO:0000256" key="5">
    <source>
        <dbReference type="ARBA" id="ARBA00023125"/>
    </source>
</evidence>
<evidence type="ECO:0000313" key="13">
    <source>
        <dbReference type="Proteomes" id="UP001558713"/>
    </source>
</evidence>
<keyword evidence="4 9" id="KW-0805">Transcription regulation</keyword>
<evidence type="ECO:0000256" key="7">
    <source>
        <dbReference type="ARBA" id="ARBA00023242"/>
    </source>
</evidence>
<keyword evidence="5 9" id="KW-0238">DNA-binding</keyword>
<evidence type="ECO:0000256" key="2">
    <source>
        <dbReference type="ARBA" id="ARBA00010940"/>
    </source>
</evidence>
<evidence type="ECO:0000256" key="4">
    <source>
        <dbReference type="ARBA" id="ARBA00023015"/>
    </source>
</evidence>
<evidence type="ECO:0000313" key="12">
    <source>
        <dbReference type="EMBL" id="KAL1205952.1"/>
    </source>
</evidence>
<feature type="compositionally biased region" description="Polar residues" evidence="10">
    <location>
        <begin position="351"/>
        <end position="375"/>
    </location>
</feature>
<dbReference type="AlphaFoldDB" id="A0ABD1AGP3"/>
<dbReference type="InterPro" id="IPR036388">
    <property type="entry name" value="WH-like_DNA-bd_sf"/>
</dbReference>
<evidence type="ECO:0000256" key="10">
    <source>
        <dbReference type="SAM" id="MobiDB-lite"/>
    </source>
</evidence>